<keyword evidence="5" id="KW-1185">Reference proteome</keyword>
<dbReference type="CTD" id="13217964"/>
<dbReference type="AGR" id="WB:WBGene00189932"/>
<dbReference type="WormBase" id="Y26G10.7">
    <property type="protein sequence ID" value="CE43585"/>
    <property type="gene ID" value="WBGene00189932"/>
    <property type="gene designation" value="spp-29"/>
</dbReference>
<keyword evidence="1" id="KW-1015">Disulfide bond</keyword>
<dbReference type="HOGENOM" id="CLU_2335561_0_0_1"/>
<dbReference type="InterPro" id="IPR008139">
    <property type="entry name" value="SaposinB_dom"/>
</dbReference>
<accession>C1P665</accession>
<dbReference type="AlphaFoldDB" id="C1P665"/>
<dbReference type="SMR" id="C1P665"/>
<dbReference type="RefSeq" id="NP_001256754.1">
    <property type="nucleotide sequence ID" value="NM_001269825.2"/>
</dbReference>
<dbReference type="eggNOG" id="ENOG502R892">
    <property type="taxonomic scope" value="Eukaryota"/>
</dbReference>
<evidence type="ECO:0000313" key="5">
    <source>
        <dbReference type="Proteomes" id="UP000001940"/>
    </source>
</evidence>
<dbReference type="SUPFAM" id="SSF47862">
    <property type="entry name" value="Saposin"/>
    <property type="match status" value="1"/>
</dbReference>
<dbReference type="OMA" id="CAHVGIC"/>
<dbReference type="FunCoup" id="C1P665">
    <property type="interactions" value="46"/>
</dbReference>
<dbReference type="GeneID" id="13217964"/>
<protein>
    <submittedName>
        <fullName evidence="4">Saposin B-type domain-containing protein</fullName>
    </submittedName>
</protein>
<dbReference type="Gene3D" id="1.10.225.10">
    <property type="entry name" value="Saposin-like"/>
    <property type="match status" value="1"/>
</dbReference>
<evidence type="ECO:0000313" key="4">
    <source>
        <dbReference type="EMBL" id="CAX65084.1"/>
    </source>
</evidence>
<evidence type="ECO:0000313" key="6">
    <source>
        <dbReference type="WormBase" id="Y26G10.7"/>
    </source>
</evidence>
<proteinExistence type="predicted"/>
<feature type="domain" description="Saposin B-type" evidence="3">
    <location>
        <begin position="25"/>
        <end position="103"/>
    </location>
</feature>
<gene>
    <name evidence="4 6" type="primary">spp-29</name>
    <name evidence="4" type="ORF">CELE_Y26G10.7</name>
    <name evidence="6" type="ORF">Y26G10.7</name>
</gene>
<dbReference type="InParanoid" id="C1P665"/>
<keyword evidence="2" id="KW-0732">Signal</keyword>
<dbReference type="PaxDb" id="6239-Y26G10.7"/>
<dbReference type="InterPro" id="IPR011001">
    <property type="entry name" value="Saposin-like"/>
</dbReference>
<reference evidence="4 5" key="1">
    <citation type="journal article" date="1998" name="Science">
        <title>Genome sequence of the nematode C. elegans: a platform for investigating biology.</title>
        <authorList>
            <consortium name="The C. elegans sequencing consortium"/>
            <person name="Sulson J.E."/>
            <person name="Waterston R."/>
        </authorList>
    </citation>
    <scope>NUCLEOTIDE SEQUENCE [LARGE SCALE GENOMIC DNA]</scope>
    <source>
        <strain evidence="4 5">Bristol N2</strain>
    </source>
</reference>
<feature type="chain" id="PRO_5002910703" evidence="2">
    <location>
        <begin position="23"/>
        <end position="103"/>
    </location>
</feature>
<organism evidence="4 5">
    <name type="scientific">Caenorhabditis elegans</name>
    <dbReference type="NCBI Taxonomy" id="6239"/>
    <lineage>
        <taxon>Eukaryota</taxon>
        <taxon>Metazoa</taxon>
        <taxon>Ecdysozoa</taxon>
        <taxon>Nematoda</taxon>
        <taxon>Chromadorea</taxon>
        <taxon>Rhabditida</taxon>
        <taxon>Rhabditina</taxon>
        <taxon>Rhabditomorpha</taxon>
        <taxon>Rhabditoidea</taxon>
        <taxon>Rhabditidae</taxon>
        <taxon>Peloderinae</taxon>
        <taxon>Caenorhabditis</taxon>
    </lineage>
</organism>
<name>C1P665_CAEEL</name>
<feature type="signal peptide" evidence="2">
    <location>
        <begin position="1"/>
        <end position="22"/>
    </location>
</feature>
<dbReference type="PROSITE" id="PS50015">
    <property type="entry name" value="SAP_B"/>
    <property type="match status" value="1"/>
</dbReference>
<evidence type="ECO:0000256" key="1">
    <source>
        <dbReference type="ARBA" id="ARBA00023157"/>
    </source>
</evidence>
<dbReference type="KEGG" id="cel:CELE_Y26G10.7"/>
<sequence length="103" mass="11334">MSPSAFLLLTITIFVSIPIVYSYPSPLFCSLCTNLFEQALVADLEDLPKFLEQTSTELCSNFPLPIDVTRQCTDYLSPFFSNIVQFLKSGSSPESACAHVGIC</sequence>
<dbReference type="EMBL" id="BX284605">
    <property type="protein sequence ID" value="CAX65084.1"/>
    <property type="molecule type" value="Genomic_DNA"/>
</dbReference>
<dbReference type="Proteomes" id="UP000001940">
    <property type="component" value="Chromosome V"/>
</dbReference>
<evidence type="ECO:0000256" key="2">
    <source>
        <dbReference type="SAM" id="SignalP"/>
    </source>
</evidence>
<evidence type="ECO:0000259" key="3">
    <source>
        <dbReference type="PROSITE" id="PS50015"/>
    </source>
</evidence>
<dbReference type="Bgee" id="WBGene00189932">
    <property type="expression patterns" value="Expressed in adult organism"/>
</dbReference>